<evidence type="ECO:0000256" key="17">
    <source>
        <dbReference type="PROSITE-ProRule" id="PRU00043"/>
    </source>
</evidence>
<dbReference type="SUPFAM" id="SSF49313">
    <property type="entry name" value="Cadherin-like"/>
    <property type="match status" value="27"/>
</dbReference>
<keyword evidence="3" id="KW-0245">EGF-like domain</keyword>
<dbReference type="FunFam" id="2.60.40.60:FF:000226">
    <property type="entry name" value="Dachsous, isoform B"/>
    <property type="match status" value="1"/>
</dbReference>
<keyword evidence="8 17" id="KW-0106">Calcium</keyword>
<reference evidence="21 22" key="1">
    <citation type="submission" date="2024-01" db="EMBL/GenBank/DDBJ databases">
        <authorList>
            <person name="Alioto T."/>
            <person name="Alioto T."/>
            <person name="Gomez Garrido J."/>
        </authorList>
    </citation>
    <scope>NUCLEOTIDE SEQUENCE [LARGE SCALE GENOMIC DNA]</scope>
</reference>
<dbReference type="FunFam" id="2.60.40.60:FF:000153">
    <property type="entry name" value="Dachsous cadherin-related 2"/>
    <property type="match status" value="1"/>
</dbReference>
<evidence type="ECO:0000313" key="21">
    <source>
        <dbReference type="EMBL" id="CAK6968910.1"/>
    </source>
</evidence>
<feature type="transmembrane region" description="Helical" evidence="19">
    <location>
        <begin position="2975"/>
        <end position="3001"/>
    </location>
</feature>
<evidence type="ECO:0000256" key="3">
    <source>
        <dbReference type="ARBA" id="ARBA00022536"/>
    </source>
</evidence>
<dbReference type="FunFam" id="2.60.40.60:FF:000102">
    <property type="entry name" value="Dachsous cadherin-related 1b"/>
    <property type="match status" value="1"/>
</dbReference>
<feature type="domain" description="Cadherin" evidence="20">
    <location>
        <begin position="1177"/>
        <end position="1279"/>
    </location>
</feature>
<keyword evidence="10 19" id="KW-1133">Transmembrane helix</keyword>
<feature type="domain" description="Cadherin" evidence="20">
    <location>
        <begin position="441"/>
        <end position="538"/>
    </location>
</feature>
<keyword evidence="5 19" id="KW-0812">Transmembrane</keyword>
<evidence type="ECO:0000256" key="14">
    <source>
        <dbReference type="ARBA" id="ARBA00062150"/>
    </source>
</evidence>
<feature type="domain" description="Cadherin" evidence="20">
    <location>
        <begin position="858"/>
        <end position="960"/>
    </location>
</feature>
<dbReference type="PROSITE" id="PS00232">
    <property type="entry name" value="CADHERIN_1"/>
    <property type="match status" value="14"/>
</dbReference>
<keyword evidence="4" id="KW-0597">Phosphoprotein</keyword>
<feature type="domain" description="Cadherin" evidence="20">
    <location>
        <begin position="1710"/>
        <end position="1811"/>
    </location>
</feature>
<feature type="domain" description="Cadherin" evidence="20">
    <location>
        <begin position="1398"/>
        <end position="1494"/>
    </location>
</feature>
<feature type="domain" description="Cadherin" evidence="20">
    <location>
        <begin position="2758"/>
        <end position="2862"/>
    </location>
</feature>
<feature type="domain" description="Cadherin" evidence="20">
    <location>
        <begin position="2863"/>
        <end position="2962"/>
    </location>
</feature>
<feature type="domain" description="Cadherin" evidence="20">
    <location>
        <begin position="2332"/>
        <end position="2432"/>
    </location>
</feature>
<dbReference type="InterPro" id="IPR002126">
    <property type="entry name" value="Cadherin-like_dom"/>
</dbReference>
<dbReference type="FunFam" id="2.60.40.60:FF:000035">
    <property type="entry name" value="Protocadherin Fat 3"/>
    <property type="match status" value="2"/>
</dbReference>
<evidence type="ECO:0000256" key="4">
    <source>
        <dbReference type="ARBA" id="ARBA00022553"/>
    </source>
</evidence>
<dbReference type="FunFam" id="2.60.40.60:FF:000060">
    <property type="entry name" value="Putative cadherin-23"/>
    <property type="match status" value="1"/>
</dbReference>
<evidence type="ECO:0000256" key="13">
    <source>
        <dbReference type="ARBA" id="ARBA00023180"/>
    </source>
</evidence>
<evidence type="ECO:0000256" key="7">
    <source>
        <dbReference type="ARBA" id="ARBA00022737"/>
    </source>
</evidence>
<dbReference type="FunFam" id="2.60.40.60:FF:000140">
    <property type="entry name" value="Dachsous cadherin-related 1"/>
    <property type="match status" value="1"/>
</dbReference>
<feature type="domain" description="Cadherin" evidence="20">
    <location>
        <begin position="1495"/>
        <end position="1605"/>
    </location>
</feature>
<dbReference type="FunFam" id="2.60.40.60:FF:000150">
    <property type="entry name" value="Dachsous cadherin-related 1"/>
    <property type="match status" value="1"/>
</dbReference>
<keyword evidence="6" id="KW-0732">Signal</keyword>
<dbReference type="FunFam" id="2.60.40.60:FF:000158">
    <property type="entry name" value="Dachsous cadherin-related 1"/>
    <property type="match status" value="1"/>
</dbReference>
<dbReference type="FunFam" id="2.60.40.60:FF:000319">
    <property type="entry name" value="FAT atypical cadherin 1b"/>
    <property type="match status" value="1"/>
</dbReference>
<dbReference type="GO" id="GO:0048729">
    <property type="term" value="P:tissue morphogenesis"/>
    <property type="evidence" value="ECO:0007669"/>
    <property type="project" value="UniProtKB-ARBA"/>
</dbReference>
<dbReference type="FunFam" id="2.60.40.60:FF:000363">
    <property type="entry name" value="Dachsous cadherin-related 1a"/>
    <property type="match status" value="1"/>
</dbReference>
<dbReference type="FunFam" id="2.60.40.60:FF:000201">
    <property type="entry name" value="Dachsous cadherin-related 1"/>
    <property type="match status" value="1"/>
</dbReference>
<keyword evidence="11 19" id="KW-0472">Membrane</keyword>
<feature type="domain" description="Cadherin" evidence="20">
    <location>
        <begin position="2021"/>
        <end position="2124"/>
    </location>
</feature>
<feature type="domain" description="Cadherin" evidence="20">
    <location>
        <begin position="2538"/>
        <end position="2654"/>
    </location>
</feature>
<dbReference type="GO" id="GO:0005886">
    <property type="term" value="C:plasma membrane"/>
    <property type="evidence" value="ECO:0007669"/>
    <property type="project" value="UniProtKB-SubCell"/>
</dbReference>
<name>A0AAV1PBD8_SCOSC</name>
<dbReference type="FunFam" id="2.60.40.60:FF:000116">
    <property type="entry name" value="Dachsous cadherin-related 2"/>
    <property type="match status" value="1"/>
</dbReference>
<keyword evidence="12" id="KW-1015">Disulfide bond</keyword>
<feature type="domain" description="Cadherin" evidence="20">
    <location>
        <begin position="1605"/>
        <end position="1709"/>
    </location>
</feature>
<dbReference type="FunFam" id="2.60.40.60:FF:000465">
    <property type="entry name" value="Dachsous cadherin-related 1a"/>
    <property type="match status" value="1"/>
</dbReference>
<comment type="caution">
    <text evidence="21">The sequence shown here is derived from an EMBL/GenBank/DDBJ whole genome shotgun (WGS) entry which is preliminary data.</text>
</comment>
<evidence type="ECO:0000256" key="18">
    <source>
        <dbReference type="SAM" id="MobiDB-lite"/>
    </source>
</evidence>
<dbReference type="FunFam" id="2.60.40.60:FF:000377">
    <property type="entry name" value="Dachsous cadherin-related 1a"/>
    <property type="match status" value="1"/>
</dbReference>
<dbReference type="FunFam" id="2.60.40.60:FF:000007">
    <property type="entry name" value="Protocadherin alpha 2"/>
    <property type="match status" value="1"/>
</dbReference>
<evidence type="ECO:0000256" key="1">
    <source>
        <dbReference type="ARBA" id="ARBA00004251"/>
    </source>
</evidence>
<evidence type="ECO:0000256" key="2">
    <source>
        <dbReference type="ARBA" id="ARBA00022475"/>
    </source>
</evidence>
<evidence type="ECO:0000256" key="15">
    <source>
        <dbReference type="ARBA" id="ARBA00072299"/>
    </source>
</evidence>
<accession>A0AAV1PBD8</accession>
<evidence type="ECO:0000256" key="11">
    <source>
        <dbReference type="ARBA" id="ARBA00023136"/>
    </source>
</evidence>
<feature type="domain" description="Cadherin" evidence="20">
    <location>
        <begin position="2655"/>
        <end position="2757"/>
    </location>
</feature>
<feature type="region of interest" description="Disordered" evidence="18">
    <location>
        <begin position="3056"/>
        <end position="3079"/>
    </location>
</feature>
<keyword evidence="13" id="KW-0325">Glycoprotein</keyword>
<evidence type="ECO:0000256" key="6">
    <source>
        <dbReference type="ARBA" id="ARBA00022729"/>
    </source>
</evidence>
<evidence type="ECO:0000256" key="8">
    <source>
        <dbReference type="ARBA" id="ARBA00022837"/>
    </source>
</evidence>
<feature type="domain" description="Cadherin" evidence="20">
    <location>
        <begin position="962"/>
        <end position="1067"/>
    </location>
</feature>
<dbReference type="GO" id="GO:0016477">
    <property type="term" value="P:cell migration"/>
    <property type="evidence" value="ECO:0007669"/>
    <property type="project" value="UniProtKB-ARBA"/>
</dbReference>
<protein>
    <recommendedName>
        <fullName evidence="15">Protocadherin-16</fullName>
    </recommendedName>
    <alternativeName>
        <fullName evidence="16">Protein dachsous homolog 1</fullName>
    </alternativeName>
</protein>
<feature type="domain" description="Cadherin" evidence="20">
    <location>
        <begin position="1812"/>
        <end position="1915"/>
    </location>
</feature>
<feature type="domain" description="Cadherin" evidence="20">
    <location>
        <begin position="1916"/>
        <end position="2020"/>
    </location>
</feature>
<dbReference type="InterPro" id="IPR015919">
    <property type="entry name" value="Cadherin-like_sf"/>
</dbReference>
<dbReference type="FunFam" id="2.60.40.60:FF:000254">
    <property type="entry name" value="Dachsous cadherin-related 1"/>
    <property type="match status" value="1"/>
</dbReference>
<dbReference type="InterPro" id="IPR020894">
    <property type="entry name" value="Cadherin_CS"/>
</dbReference>
<dbReference type="PANTHER" id="PTHR24026">
    <property type="entry name" value="FAT ATYPICAL CADHERIN-RELATED"/>
    <property type="match status" value="1"/>
</dbReference>
<gene>
    <name evidence="21" type="ORF">FSCOSCO3_A002903</name>
</gene>
<evidence type="ECO:0000259" key="20">
    <source>
        <dbReference type="PROSITE" id="PS50268"/>
    </source>
</evidence>
<proteinExistence type="predicted"/>
<feature type="domain" description="Cadherin" evidence="20">
    <location>
        <begin position="2228"/>
        <end position="2332"/>
    </location>
</feature>
<organism evidence="21 22">
    <name type="scientific">Scomber scombrus</name>
    <name type="common">Atlantic mackerel</name>
    <name type="synonym">Scomber vernalis</name>
    <dbReference type="NCBI Taxonomy" id="13677"/>
    <lineage>
        <taxon>Eukaryota</taxon>
        <taxon>Metazoa</taxon>
        <taxon>Chordata</taxon>
        <taxon>Craniata</taxon>
        <taxon>Vertebrata</taxon>
        <taxon>Euteleostomi</taxon>
        <taxon>Actinopterygii</taxon>
        <taxon>Neopterygii</taxon>
        <taxon>Teleostei</taxon>
        <taxon>Neoteleostei</taxon>
        <taxon>Acanthomorphata</taxon>
        <taxon>Pelagiaria</taxon>
        <taxon>Scombriformes</taxon>
        <taxon>Scombridae</taxon>
        <taxon>Scomber</taxon>
    </lineage>
</organism>
<dbReference type="FunFam" id="2.60.40.60:FF:000039">
    <property type="entry name" value="FAT atypical cadherin 3"/>
    <property type="match status" value="1"/>
</dbReference>
<dbReference type="GO" id="GO:0007156">
    <property type="term" value="P:homophilic cell adhesion via plasma membrane adhesion molecules"/>
    <property type="evidence" value="ECO:0007669"/>
    <property type="project" value="InterPro"/>
</dbReference>
<keyword evidence="22" id="KW-1185">Reference proteome</keyword>
<feature type="domain" description="Cadherin" evidence="20">
    <location>
        <begin position="1284"/>
        <end position="1385"/>
    </location>
</feature>
<dbReference type="CDD" id="cd11304">
    <property type="entry name" value="Cadherin_repeat"/>
    <property type="match status" value="27"/>
</dbReference>
<comment type="subunit">
    <text evidence="14">Heterophilic interaction with FAT4; this interaction affects their respective protein levels.</text>
</comment>
<evidence type="ECO:0000256" key="9">
    <source>
        <dbReference type="ARBA" id="ARBA00022889"/>
    </source>
</evidence>
<feature type="domain" description="Cadherin" evidence="20">
    <location>
        <begin position="539"/>
        <end position="645"/>
    </location>
</feature>
<dbReference type="GO" id="GO:0007163">
    <property type="term" value="P:establishment or maintenance of cell polarity"/>
    <property type="evidence" value="ECO:0007669"/>
    <property type="project" value="UniProtKB-ARBA"/>
</dbReference>
<evidence type="ECO:0000313" key="22">
    <source>
        <dbReference type="Proteomes" id="UP001314229"/>
    </source>
</evidence>
<feature type="domain" description="Cadherin" evidence="20">
    <location>
        <begin position="1068"/>
        <end position="1176"/>
    </location>
</feature>
<feature type="domain" description="Cadherin" evidence="20">
    <location>
        <begin position="646"/>
        <end position="752"/>
    </location>
</feature>
<feature type="domain" description="Cadherin" evidence="20">
    <location>
        <begin position="110"/>
        <end position="209"/>
    </location>
</feature>
<keyword evidence="2" id="KW-1003">Cell membrane</keyword>
<evidence type="ECO:0000256" key="12">
    <source>
        <dbReference type="ARBA" id="ARBA00023157"/>
    </source>
</evidence>
<evidence type="ECO:0000256" key="10">
    <source>
        <dbReference type="ARBA" id="ARBA00022989"/>
    </source>
</evidence>
<evidence type="ECO:0000256" key="5">
    <source>
        <dbReference type="ARBA" id="ARBA00022692"/>
    </source>
</evidence>
<feature type="domain" description="Cadherin" evidence="20">
    <location>
        <begin position="2433"/>
        <end position="2537"/>
    </location>
</feature>
<dbReference type="PRINTS" id="PR00205">
    <property type="entry name" value="CADHERIN"/>
</dbReference>
<feature type="domain" description="Cadherin" evidence="20">
    <location>
        <begin position="2125"/>
        <end position="2227"/>
    </location>
</feature>
<dbReference type="PROSITE" id="PS50268">
    <property type="entry name" value="CADHERIN_2"/>
    <property type="match status" value="27"/>
</dbReference>
<dbReference type="FunFam" id="2.60.40.60:FF:000005">
    <property type="entry name" value="Protocadherin 9"/>
    <property type="match status" value="1"/>
</dbReference>
<dbReference type="FunFam" id="2.60.40.60:FF:000020">
    <property type="entry name" value="Dachsous cadherin-related 1b"/>
    <property type="match status" value="6"/>
</dbReference>
<dbReference type="PANTHER" id="PTHR24026:SF136">
    <property type="entry name" value="PROTOCADHERIN-23"/>
    <property type="match status" value="1"/>
</dbReference>
<sequence length="3348" mass="364100">MVAPKFSNNLALLYAVGVAPSGSHSSSSSISSSAEADQSRRLRSVTLLRSAEVLSCSSTSLKEGAKMKTAAKGLGKSVMNPLHREGWWSRRIVLMVYVALELVTVHSPVVLGTLDLQLDEEQPAGTIVGDISAGLPTGEKASMYFISDHEGTGVGSDLDIDESTGIIKTAKVLDRELRDRYNFIAVTMRGVTVEVTITVNDINDHTPTFPRKRATFKIPEQTAIGTRFPLEPAVDADKGQFTTQGYLIKDGNVGQAFTLETRRGSNEVLYLDLVVNAILDREKRSTYTLSLEAFDGGSPKRTDQMILDIVVQDINDNAPFFNQSRYHAIISENLQPGSNILQVFATDADEGDNGMVLYEINRRQSDPDRYFVIDTRTGIITLNKPLDFEMRRVHELVVQAQDNATQPEVTNAFVTIHVRDYNDNQPTMTIIFLSEDGSPRISEGAQPGQYVARISVTDPDYGEYANVNVSLEGGDGKFGLTTKDNIIYLICVDRILDREERDTYELRVMATDSGTPPLRAESSFIIQVTDVNDNPPLFDQPVYRQVIPEVVFPGSFVLQVTARDKDQGPNGDINYSILKDKGAFSNWFSIDSVTGIITTLSQLDYEKNPNPSITVLATDGGKPPLSSTAVVKIVLQDINDNEPVFERNFYNMSIKENTAPGTCILEVTATDADGGSFGSITYSLGSGINSAVPSQFTIGKETGQICTSTVLDRDQGLASYDFTVTAVDGGGLSSVTYVKVDLVDINDNRPAFYPVSYAVSLSTQSAPGTSVVRVTAYDPDSGENGRITYKTVPGGASPYFTLNKDTGVISLSRSVYRKANSVIPMVISAQDGGGLVALVNARVNISVVAGLVAPPVFEQNQYYFTVLEDVLQGTVVGIVQASTKTGTSKDISYTISSGDPAGYFTVDPDTGALRTSLSLDHEAQSALDLEVQARSGNPPAFGQTRVHITIADVNDNPPVFLPSSSESLLLPEHTEMGTVVYRVQAEDRDSGANGQLTFDLSAPSGIQRTFSIERSTGEIRLVDSLNYESAPRYDLQVLAKDSGVPQFSVTFMLVVHVQAENDQGPVFDTLTYRVELKEGTPINTRFLQVRALNRETPGVGHFSPLAYHLHPDGDAAGFGIAADSGWLFVKSALDREVKDMYLLTVLASAGHGQWKKTGSATVRISVTDENDNSPRLPQERVFMAVRENLPVGTGFGHVSATDRDSGPNGRLSYRLLHPDRNFQINSHTGEISTRTTLDREQQSSYQLVVVVQDGGSPPRSATGTAFVTVLDDNDNDPAFILSQSGKNLIIKVSEGQSSGVLLGTLQAKDPDEGENGTIFYSLSGPRAERFSLNPNTGELRSSSPLSHSERAEYTLTVTATDRGLPPRSTSCSLTIQVLSINRPASKTNSLSISFNSVEEAKPGSVIGSVRLHDRETPEEGKVTYTVVGGTDRDGTFVVDRLTGDVYLARPLDYERDMRYTLKIEVDDFSQDPPSSTLVHLDIDVEDSNDHAPQFPEDPITIVISESMQPSSSVYTFQATDKDGSGPNSELRYSILHQWPNTPSLLTLDPSTGVLSLAQELDHEVTSNLILVVKATDSALDASQRRWGSVTARVYVTDENDNPPVFSSPTAVSVMEDQPVGFVALYVMARDADQGENGRVTYTIQSGNTGGTFSLNPNTGSLSIFKPLDREEQDVFNLTIIAEDHGIPQHSSSQLLCVHVIDVNDEVPWFEESQYEAQISENQPSGTSLLTVSASDLDQGTNGQVTYGGISVEGFSINPVTGVITNTKSLDRELQEYYTVTVYAKDGGLPPNYAKATVKIRVLDENDNAPVFGRLYYSIEVPENLEAVLLFTLRATDQDTGDSGEMNYRITAGDPSGDFHLDRQSGALSTSRLLDREKKAGYTLIVTAQDQGKPSLSGTATVEVTILDINDHSPQFQSNTYTADVSEDVPIGSLVLEVKAIDLDHGPNSQVQYFLSHGSQSMFIIDQNTGRIITAAPLDRERVASYTFEVCASDSSPANPRNSTTQVTVYIQDVNDNAPFFIQDPLIVNISASSVSNRRVLATMRAEDKDFGANGSVFYRFANPVRGFTINSLTGDIQATEKLQTLTQSQRTLIVQAMDQGNPAQSSLGVVIIYIREQTYRGIRFSRTARDVSLQENAAKGTVVTQTQAQYPDGSQTGISYSLFSGNRMQSFGINTLTGEIWVQKSEGLDFEETPKLRLVVKAETASSSSYMAVNLILQDVNDNLPRFQLQNYVAYIREAQGYDFPIIQVAADDLDQGQNGQVTYSIRSSSMSGLFKIDPLTGSITTAAIMDREIWPQTKLVVTATDRGTPRLAGSATLTVIIIDLNDNSPTIPLPRQIRVPEDTLIGTVITQVTGNDVDSGPALSYTLHLDRNTEGMFGIHRYGGGVSLTGPLDYEDRTWYTLTIRSSDSKHQSEANLTVLVDDVNDNAPTFTQDFYQVTVSEHLPSGSAVITVTATDRDTGENGKITYRVMSSTRGVFYIDPSNGTLFVNQKTVFDFENPSILVVIEARDQGTPSLSSIATVQVQVSDVNDNAPIFHQSEYRATVSEDGLPGSTVLTLEAVDGDLSRDNCGFDFAIASGNSGNAFQIESSVHFLEGRGFQTVGSLILVEELDFEAMPSYNLTVVVSDRGIPQRSSSVPILISVTDANDNPPVFSRAEYSVVLSEGAAAGTEILHLSATDPDSAPNGEVQYYISSGDETDLFQVDRWTGALKLQRPLDSERQLSHMIVVQATDGQGHYALVPVSIEVKDINDNRPFFPLKLVTASIRENQPQNALVTMLHAIDHDKGVFGQLKYYMLDNSKDGREAFLINQTSGEVRTRSTFDFEKGNSFHFMAVAIDAGNYSATVTVQVYVTGEDEYDPVFTSSEFSFEVPEGAKKGQIIGKVQAKDEDGGVDGIVLYSLADSSPYFEVNKSTGEISLKMDSYSRHVGRAKREVRLMTLDVTAHSPLETSRMAMAKVTVDVTHTFFGLTTDMNMMLVSIIAVSLGTIVILIIIAVALCFVKLKRQKKEQKAQRRTPASGTMMHKLEETKIAANEIIYHQTLPGYAAVQSTTSGGPYTRGGSLDPSHSSGRGSAEAEAAEDDEIRMINEYPRVSSISSSMQERISARGPDSGIQQDADQLSDVSCEPSIDWFKGKKLGSLNETILAGQVPVYRDEGGGYVGVGRGLSISHPKDYTFPEDGKPAVDGSLTAIVASDEELRGSYNWDYLLNWCPQFQPLANVFTEIARLKDETAPPNPRRSFHHKAKAESRIDPPPLITSVAHPGAKTVPPKPAVGRTFPHLASLRRSPISGEGSISSVAMSPSFSPSLSPLAARSPAITPFSVSQGPSASMISTTEHNLEHIEEAELRI</sequence>
<dbReference type="Gene3D" id="2.60.40.60">
    <property type="entry name" value="Cadherins"/>
    <property type="match status" value="27"/>
</dbReference>
<dbReference type="GO" id="GO:0005509">
    <property type="term" value="F:calcium ion binding"/>
    <property type="evidence" value="ECO:0007669"/>
    <property type="project" value="UniProtKB-UniRule"/>
</dbReference>
<feature type="domain" description="Cadherin" evidence="20">
    <location>
        <begin position="322"/>
        <end position="428"/>
    </location>
</feature>
<dbReference type="GO" id="GO:0003007">
    <property type="term" value="P:heart morphogenesis"/>
    <property type="evidence" value="ECO:0007669"/>
    <property type="project" value="UniProtKB-ARBA"/>
</dbReference>
<dbReference type="EMBL" id="CAWUFR010000127">
    <property type="protein sequence ID" value="CAK6968910.1"/>
    <property type="molecule type" value="Genomic_DNA"/>
</dbReference>
<evidence type="ECO:0000256" key="16">
    <source>
        <dbReference type="ARBA" id="ARBA00079083"/>
    </source>
</evidence>
<feature type="domain" description="Cadherin" evidence="20">
    <location>
        <begin position="753"/>
        <end position="857"/>
    </location>
</feature>
<feature type="domain" description="Cadherin" evidence="20">
    <location>
        <begin position="210"/>
        <end position="321"/>
    </location>
</feature>
<evidence type="ECO:0000256" key="19">
    <source>
        <dbReference type="SAM" id="Phobius"/>
    </source>
</evidence>
<dbReference type="Proteomes" id="UP001314229">
    <property type="component" value="Unassembled WGS sequence"/>
</dbReference>
<dbReference type="Pfam" id="PF00028">
    <property type="entry name" value="Cadherin"/>
    <property type="match status" value="25"/>
</dbReference>
<keyword evidence="7" id="KW-0677">Repeat</keyword>
<comment type="subcellular location">
    <subcellularLocation>
        <location evidence="1">Cell membrane</location>
        <topology evidence="1">Single-pass type I membrane protein</topology>
    </subcellularLocation>
</comment>
<dbReference type="GO" id="GO:0003183">
    <property type="term" value="P:mitral valve morphogenesis"/>
    <property type="evidence" value="ECO:0007669"/>
    <property type="project" value="UniProtKB-ARBA"/>
</dbReference>
<dbReference type="SMART" id="SM00112">
    <property type="entry name" value="CA"/>
    <property type="match status" value="27"/>
</dbReference>
<keyword evidence="9" id="KW-0130">Cell adhesion</keyword>
<dbReference type="FunFam" id="2.60.40.60:FF:000081">
    <property type="entry name" value="protocadherin Fat 4"/>
    <property type="match status" value="1"/>
</dbReference>